<evidence type="ECO:0000259" key="4">
    <source>
        <dbReference type="PROSITE" id="PS50181"/>
    </source>
</evidence>
<dbReference type="AlphaFoldDB" id="A0A397G5N1"/>
<dbReference type="Gene3D" id="1.25.40.20">
    <property type="entry name" value="Ankyrin repeat-containing domain"/>
    <property type="match status" value="2"/>
</dbReference>
<gene>
    <name evidence="5" type="ORF">CDV56_100839</name>
</gene>
<feature type="repeat" description="ANK" evidence="3">
    <location>
        <begin position="320"/>
        <end position="352"/>
    </location>
</feature>
<dbReference type="SUPFAM" id="SSF81383">
    <property type="entry name" value="F-box domain"/>
    <property type="match status" value="1"/>
</dbReference>
<organism evidence="5 6">
    <name type="scientific">Aspergillus thermomutatus</name>
    <name type="common">Neosartorya pseudofischeri</name>
    <dbReference type="NCBI Taxonomy" id="41047"/>
    <lineage>
        <taxon>Eukaryota</taxon>
        <taxon>Fungi</taxon>
        <taxon>Dikarya</taxon>
        <taxon>Ascomycota</taxon>
        <taxon>Pezizomycotina</taxon>
        <taxon>Eurotiomycetes</taxon>
        <taxon>Eurotiomycetidae</taxon>
        <taxon>Eurotiales</taxon>
        <taxon>Aspergillaceae</taxon>
        <taxon>Aspergillus</taxon>
        <taxon>Aspergillus subgen. Fumigati</taxon>
    </lineage>
</organism>
<dbReference type="GeneID" id="38122813"/>
<dbReference type="STRING" id="41047.A0A397G5N1"/>
<evidence type="ECO:0000256" key="3">
    <source>
        <dbReference type="PROSITE-ProRule" id="PRU00023"/>
    </source>
</evidence>
<dbReference type="InterPro" id="IPR036047">
    <property type="entry name" value="F-box-like_dom_sf"/>
</dbReference>
<dbReference type="Proteomes" id="UP000215305">
    <property type="component" value="Unassembled WGS sequence"/>
</dbReference>
<dbReference type="PROSITE" id="PS50181">
    <property type="entry name" value="FBOX"/>
    <property type="match status" value="1"/>
</dbReference>
<evidence type="ECO:0000313" key="6">
    <source>
        <dbReference type="Proteomes" id="UP000215305"/>
    </source>
</evidence>
<comment type="caution">
    <text evidence="5">The sequence shown here is derived from an EMBL/GenBank/DDBJ whole genome shotgun (WGS) entry which is preliminary data.</text>
</comment>
<name>A0A397G5N1_ASPTH</name>
<reference evidence="5" key="1">
    <citation type="submission" date="2018-08" db="EMBL/GenBank/DDBJ databases">
        <title>Draft genome sequence of azole-resistant Aspergillus thermomutatus (Neosartorya pseudofischeri) strain HMR AF 39, isolated from a human nasal aspirate.</title>
        <authorList>
            <person name="Parent-Michaud M."/>
            <person name="Dufresne P.J."/>
            <person name="Fournier E."/>
            <person name="Martineau C."/>
            <person name="Moreira S."/>
            <person name="Perkins V."/>
            <person name="De Repentigny L."/>
            <person name="Dufresne S.F."/>
        </authorList>
    </citation>
    <scope>NUCLEOTIDE SEQUENCE [LARGE SCALE GENOMIC DNA]</scope>
    <source>
        <strain evidence="5">HMR AF 39</strain>
    </source>
</reference>
<evidence type="ECO:0000313" key="5">
    <source>
        <dbReference type="EMBL" id="RHZ45154.1"/>
    </source>
</evidence>
<accession>A0A397G5N1</accession>
<dbReference type="PRINTS" id="PR01415">
    <property type="entry name" value="ANKYRIN"/>
</dbReference>
<dbReference type="EMBL" id="NKHU02000298">
    <property type="protein sequence ID" value="RHZ45154.1"/>
    <property type="molecule type" value="Genomic_DNA"/>
</dbReference>
<sequence length="363" mass="39474">MGLLELPHELLVLIADHLGNASLNSLCRVNRQLHNLLSHSLYQRSVQQQDSHVLQWAAIHGRIDTLKKALQYGADVNTTAPIDGPALPDGFERRCSRELLFPLMSDATPDKTLRRNFCLVEGLAPPLVIASGAGYTELVETLLQHGARVDMTGSYGLTPLMAAASAGHTEVMEILLAGGADAMLKRDGWGFTALDQAAMGGHTAAVGVLLRDADQSCLWDNAVAYAAEHGYIEMVRMFLDAGADVEATYARASLGLPLIFWATEGDHPDVVRLLLERGEDIECRDLTTATPLIHAGRAGSRKVCEMLLQRGADVHARDDDGHSTLYWARGRLQTEIVEMLLKYGAEAEAEPSPNPESDYIMSV</sequence>
<dbReference type="Pfam" id="PF12796">
    <property type="entry name" value="Ank_2"/>
    <property type="match status" value="2"/>
</dbReference>
<dbReference type="InterPro" id="IPR036770">
    <property type="entry name" value="Ankyrin_rpt-contain_sf"/>
</dbReference>
<evidence type="ECO:0000256" key="1">
    <source>
        <dbReference type="ARBA" id="ARBA00022737"/>
    </source>
</evidence>
<feature type="repeat" description="ANK" evidence="3">
    <location>
        <begin position="155"/>
        <end position="187"/>
    </location>
</feature>
<dbReference type="PROSITE" id="PS50297">
    <property type="entry name" value="ANK_REP_REGION"/>
    <property type="match status" value="2"/>
</dbReference>
<evidence type="ECO:0000256" key="2">
    <source>
        <dbReference type="ARBA" id="ARBA00023043"/>
    </source>
</evidence>
<keyword evidence="6" id="KW-1185">Reference proteome</keyword>
<protein>
    <recommendedName>
        <fullName evidence="4">F-box domain-containing protein</fullName>
    </recommendedName>
</protein>
<feature type="domain" description="F-box" evidence="4">
    <location>
        <begin position="1"/>
        <end position="45"/>
    </location>
</feature>
<feature type="repeat" description="ANK" evidence="3">
    <location>
        <begin position="287"/>
        <end position="319"/>
    </location>
</feature>
<dbReference type="InterPro" id="IPR002110">
    <property type="entry name" value="Ankyrin_rpt"/>
</dbReference>
<keyword evidence="2 3" id="KW-0040">ANK repeat</keyword>
<dbReference type="InterPro" id="IPR001810">
    <property type="entry name" value="F-box_dom"/>
</dbReference>
<dbReference type="PANTHER" id="PTHR24126">
    <property type="entry name" value="ANKYRIN REPEAT, PH AND SEC7 DOMAIN CONTAINING PROTEIN SECG-RELATED"/>
    <property type="match status" value="1"/>
</dbReference>
<dbReference type="RefSeq" id="XP_026610616.1">
    <property type="nucleotide sequence ID" value="XM_026754458.1"/>
</dbReference>
<dbReference type="VEuPathDB" id="FungiDB:CDV56_100839"/>
<dbReference type="SMART" id="SM00248">
    <property type="entry name" value="ANK"/>
    <property type="match status" value="8"/>
</dbReference>
<dbReference type="OrthoDB" id="366390at2759"/>
<keyword evidence="1" id="KW-0677">Repeat</keyword>
<dbReference type="PROSITE" id="PS50088">
    <property type="entry name" value="ANK_REPEAT"/>
    <property type="match status" value="4"/>
</dbReference>
<proteinExistence type="predicted"/>
<dbReference type="Pfam" id="PF12937">
    <property type="entry name" value="F-box-like"/>
    <property type="match status" value="1"/>
</dbReference>
<feature type="repeat" description="ANK" evidence="3">
    <location>
        <begin position="126"/>
        <end position="154"/>
    </location>
</feature>
<dbReference type="SUPFAM" id="SSF48403">
    <property type="entry name" value="Ankyrin repeat"/>
    <property type="match status" value="1"/>
</dbReference>